<evidence type="ECO:0000313" key="6">
    <source>
        <dbReference type="EMBL" id="KAK9917717.1"/>
    </source>
</evidence>
<keyword evidence="4 5" id="KW-0862">Zinc</keyword>
<dbReference type="Gene3D" id="3.40.1050.10">
    <property type="entry name" value="Carbonic anhydrase"/>
    <property type="match status" value="1"/>
</dbReference>
<evidence type="ECO:0000256" key="3">
    <source>
        <dbReference type="ARBA" id="ARBA00022723"/>
    </source>
</evidence>
<dbReference type="InterPro" id="IPR036874">
    <property type="entry name" value="Carbonic_anhydrase_sf"/>
</dbReference>
<dbReference type="CDD" id="cd03379">
    <property type="entry name" value="beta_CA_cladeD"/>
    <property type="match status" value="1"/>
</dbReference>
<comment type="function">
    <text evidence="5">Reversible hydration of carbon dioxide.</text>
</comment>
<name>A0ABR2Z186_9CHLO</name>
<evidence type="ECO:0000256" key="2">
    <source>
        <dbReference type="ARBA" id="ARBA00006217"/>
    </source>
</evidence>
<dbReference type="Proteomes" id="UP001491310">
    <property type="component" value="Unassembled WGS sequence"/>
</dbReference>
<organism evidence="6 7">
    <name type="scientific">Coccomyxa subellipsoidea</name>
    <dbReference type="NCBI Taxonomy" id="248742"/>
    <lineage>
        <taxon>Eukaryota</taxon>
        <taxon>Viridiplantae</taxon>
        <taxon>Chlorophyta</taxon>
        <taxon>core chlorophytes</taxon>
        <taxon>Trebouxiophyceae</taxon>
        <taxon>Trebouxiophyceae incertae sedis</taxon>
        <taxon>Coccomyxaceae</taxon>
        <taxon>Coccomyxa</taxon>
    </lineage>
</organism>
<gene>
    <name evidence="6" type="ORF">WJX75_007490</name>
</gene>
<comment type="similarity">
    <text evidence="2 5">Belongs to the beta-class carbonic anhydrase family.</text>
</comment>
<reference evidence="6 7" key="1">
    <citation type="journal article" date="2024" name="Nat. Commun.">
        <title>Phylogenomics reveals the evolutionary origins of lichenization in chlorophyte algae.</title>
        <authorList>
            <person name="Puginier C."/>
            <person name="Libourel C."/>
            <person name="Otte J."/>
            <person name="Skaloud P."/>
            <person name="Haon M."/>
            <person name="Grisel S."/>
            <person name="Petersen M."/>
            <person name="Berrin J.G."/>
            <person name="Delaux P.M."/>
            <person name="Dal Grande F."/>
            <person name="Keller J."/>
        </authorList>
    </citation>
    <scope>NUCLEOTIDE SEQUENCE [LARGE SCALE GENOMIC DNA]</scope>
    <source>
        <strain evidence="6 7">SAG 216-7</strain>
    </source>
</reference>
<comment type="catalytic activity">
    <reaction evidence="5">
        <text>hydrogencarbonate + H(+) = CO2 + H2O</text>
        <dbReference type="Rhea" id="RHEA:10748"/>
        <dbReference type="ChEBI" id="CHEBI:15377"/>
        <dbReference type="ChEBI" id="CHEBI:15378"/>
        <dbReference type="ChEBI" id="CHEBI:16526"/>
        <dbReference type="ChEBI" id="CHEBI:17544"/>
        <dbReference type="EC" id="4.2.1.1"/>
    </reaction>
</comment>
<dbReference type="EC" id="4.2.1.1" evidence="5"/>
<comment type="caution">
    <text evidence="6">The sequence shown here is derived from an EMBL/GenBank/DDBJ whole genome shotgun (WGS) entry which is preliminary data.</text>
</comment>
<dbReference type="PANTHER" id="PTHR43175:SF3">
    <property type="entry name" value="CARBON DISULFIDE HYDROLASE"/>
    <property type="match status" value="1"/>
</dbReference>
<keyword evidence="7" id="KW-1185">Reference proteome</keyword>
<dbReference type="SMART" id="SM00947">
    <property type="entry name" value="Pro_CA"/>
    <property type="match status" value="1"/>
</dbReference>
<dbReference type="Pfam" id="PF00484">
    <property type="entry name" value="Pro_CA"/>
    <property type="match status" value="1"/>
</dbReference>
<dbReference type="EMBL" id="JALJOT010000002">
    <property type="protein sequence ID" value="KAK9917717.1"/>
    <property type="molecule type" value="Genomic_DNA"/>
</dbReference>
<evidence type="ECO:0000313" key="7">
    <source>
        <dbReference type="Proteomes" id="UP001491310"/>
    </source>
</evidence>
<comment type="cofactor">
    <cofactor evidence="1">
        <name>Zn(2+)</name>
        <dbReference type="ChEBI" id="CHEBI:29105"/>
    </cofactor>
</comment>
<keyword evidence="3" id="KW-0479">Metal-binding</keyword>
<evidence type="ECO:0000256" key="5">
    <source>
        <dbReference type="RuleBase" id="RU003956"/>
    </source>
</evidence>
<keyword evidence="5" id="KW-0456">Lyase</keyword>
<dbReference type="InterPro" id="IPR001765">
    <property type="entry name" value="Carbonic_anhydrase"/>
</dbReference>
<protein>
    <recommendedName>
        <fullName evidence="5">Carbonic anhydrase</fullName>
        <ecNumber evidence="5">4.2.1.1</ecNumber>
    </recommendedName>
    <alternativeName>
        <fullName evidence="5">Carbonate dehydratase</fullName>
    </alternativeName>
</protein>
<dbReference type="SUPFAM" id="SSF53056">
    <property type="entry name" value="beta-carbonic anhydrase, cab"/>
    <property type="match status" value="1"/>
</dbReference>
<proteinExistence type="inferred from homology"/>
<accession>A0ABR2Z186</accession>
<dbReference type="PANTHER" id="PTHR43175">
    <property type="entry name" value="CARBONIC ANHYDRASE"/>
    <property type="match status" value="1"/>
</dbReference>
<evidence type="ECO:0000256" key="4">
    <source>
        <dbReference type="ARBA" id="ARBA00022833"/>
    </source>
</evidence>
<sequence>MDGRVVPESIFGLDLGEGEYIRNAGGRVDDDVIRSLVVTQEILNCKVILVVHHTDCGAQAAVKHHSWLVKKVKDKLGVDLSNYNFLGIGPTAADLEDSVKEDIQKLRASPLVSKQIPIYGFVYDVKDGSLKEVMRSE</sequence>
<evidence type="ECO:0000256" key="1">
    <source>
        <dbReference type="ARBA" id="ARBA00001947"/>
    </source>
</evidence>